<dbReference type="EMBL" id="JBANRG010000002">
    <property type="protein sequence ID" value="KAK7471321.1"/>
    <property type="molecule type" value="Genomic_DNA"/>
</dbReference>
<name>A0ABR1K4R3_9AGAR</name>
<reference evidence="2 3" key="1">
    <citation type="submission" date="2024-01" db="EMBL/GenBank/DDBJ databases">
        <title>A draft genome for the cacao thread blight pathogen Marasmiellus scandens.</title>
        <authorList>
            <person name="Baruah I.K."/>
            <person name="Leung J."/>
            <person name="Bukari Y."/>
            <person name="Amoako-Attah I."/>
            <person name="Meinhardt L.W."/>
            <person name="Bailey B.A."/>
            <person name="Cohen S.P."/>
        </authorList>
    </citation>
    <scope>NUCLEOTIDE SEQUENCE [LARGE SCALE GENOMIC DNA]</scope>
    <source>
        <strain evidence="2 3">GH-19</strain>
    </source>
</reference>
<sequence length="190" mass="21743">MRFLGQLEHGIYDDEFIDVDPEILEQYFGADKSDSDSDNSDNSDSSEDMESLQDNEEEMQDLSDNSSSQSMSSDKDDTEWSALEDQVAEDIESQFYHAPVAIPKHSEPFSTTQHRQNFQKVFENIVDDDFLPAGFGILEDEWENEEYPSSEILKSGRRGGKEIHIPLPVEEWLPLARLWVQALVAMNECI</sequence>
<evidence type="ECO:0000256" key="1">
    <source>
        <dbReference type="SAM" id="MobiDB-lite"/>
    </source>
</evidence>
<evidence type="ECO:0000313" key="3">
    <source>
        <dbReference type="Proteomes" id="UP001498398"/>
    </source>
</evidence>
<gene>
    <name evidence="2" type="ORF">VKT23_002730</name>
</gene>
<accession>A0ABR1K4R3</accession>
<feature type="compositionally biased region" description="Acidic residues" evidence="1">
    <location>
        <begin position="36"/>
        <end position="61"/>
    </location>
</feature>
<organism evidence="2 3">
    <name type="scientific">Marasmiellus scandens</name>
    <dbReference type="NCBI Taxonomy" id="2682957"/>
    <lineage>
        <taxon>Eukaryota</taxon>
        <taxon>Fungi</taxon>
        <taxon>Dikarya</taxon>
        <taxon>Basidiomycota</taxon>
        <taxon>Agaricomycotina</taxon>
        <taxon>Agaricomycetes</taxon>
        <taxon>Agaricomycetidae</taxon>
        <taxon>Agaricales</taxon>
        <taxon>Marasmiineae</taxon>
        <taxon>Omphalotaceae</taxon>
        <taxon>Marasmiellus</taxon>
    </lineage>
</organism>
<comment type="caution">
    <text evidence="2">The sequence shown here is derived from an EMBL/GenBank/DDBJ whole genome shotgun (WGS) entry which is preliminary data.</text>
</comment>
<dbReference type="Proteomes" id="UP001498398">
    <property type="component" value="Unassembled WGS sequence"/>
</dbReference>
<feature type="compositionally biased region" description="Low complexity" evidence="1">
    <location>
        <begin position="62"/>
        <end position="72"/>
    </location>
</feature>
<keyword evidence="3" id="KW-1185">Reference proteome</keyword>
<proteinExistence type="predicted"/>
<evidence type="ECO:0000313" key="2">
    <source>
        <dbReference type="EMBL" id="KAK7471321.1"/>
    </source>
</evidence>
<protein>
    <submittedName>
        <fullName evidence="2">Uncharacterized protein</fullName>
    </submittedName>
</protein>
<feature type="region of interest" description="Disordered" evidence="1">
    <location>
        <begin position="27"/>
        <end position="81"/>
    </location>
</feature>